<keyword evidence="7" id="KW-0997">Cell inner membrane</keyword>
<comment type="subcellular location">
    <subcellularLocation>
        <location evidence="7">Cell inner membrane</location>
        <topology evidence="7">Peripheral membrane protein</topology>
    </subcellularLocation>
</comment>
<reference evidence="9 10" key="1">
    <citation type="submission" date="2020-08" db="EMBL/GenBank/DDBJ databases">
        <title>Genome sequencing of Purple Non-Sulfur Bacteria from various extreme environments.</title>
        <authorList>
            <person name="Mayer M."/>
        </authorList>
    </citation>
    <scope>NUCLEOTIDE SEQUENCE [LARGE SCALE GENOMIC DNA]</scope>
    <source>
        <strain evidence="9 10">JA135</strain>
    </source>
</reference>
<evidence type="ECO:0000256" key="7">
    <source>
        <dbReference type="RuleBase" id="RU369116"/>
    </source>
</evidence>
<comment type="subunit">
    <text evidence="6">The complex is probably composed of two ATP-binding proteins (TmoW), two transmembrane proteins (TmoV) and a solute-binding protein (TmoX).</text>
</comment>
<dbReference type="PROSITE" id="PS50893">
    <property type="entry name" value="ABC_TRANSPORTER_2"/>
    <property type="match status" value="1"/>
</dbReference>
<dbReference type="SUPFAM" id="SSF52540">
    <property type="entry name" value="P-loop containing nucleoside triphosphate hydrolases"/>
    <property type="match status" value="1"/>
</dbReference>
<dbReference type="EC" id="7.6.2.9" evidence="7"/>
<dbReference type="RefSeq" id="WP_184432427.1">
    <property type="nucleotide sequence ID" value="NZ_JACIGI010000006.1"/>
</dbReference>
<dbReference type="Pfam" id="PF00005">
    <property type="entry name" value="ABC_tran"/>
    <property type="match status" value="1"/>
</dbReference>
<evidence type="ECO:0000256" key="6">
    <source>
        <dbReference type="ARBA" id="ARBA00061968"/>
    </source>
</evidence>
<dbReference type="GO" id="GO:0005886">
    <property type="term" value="C:plasma membrane"/>
    <property type="evidence" value="ECO:0007669"/>
    <property type="project" value="UniProtKB-SubCell"/>
</dbReference>
<protein>
    <recommendedName>
        <fullName evidence="7">Quaternary amine transport ATP-binding protein</fullName>
        <ecNumber evidence="7">7.6.2.9</ecNumber>
    </recommendedName>
</protein>
<dbReference type="GO" id="GO:0006970">
    <property type="term" value="P:response to osmotic stress"/>
    <property type="evidence" value="ECO:0007669"/>
    <property type="project" value="UniProtKB-ARBA"/>
</dbReference>
<comment type="caution">
    <text evidence="9">The sequence shown here is derived from an EMBL/GenBank/DDBJ whole genome shotgun (WGS) entry which is preliminary data.</text>
</comment>
<dbReference type="InterPro" id="IPR003593">
    <property type="entry name" value="AAA+_ATPase"/>
</dbReference>
<feature type="domain" description="ABC transporter" evidence="8">
    <location>
        <begin position="39"/>
        <end position="280"/>
    </location>
</feature>
<dbReference type="PROSITE" id="PS00211">
    <property type="entry name" value="ABC_TRANSPORTER_1"/>
    <property type="match status" value="1"/>
</dbReference>
<name>A0A7W6RY81_9PROT</name>
<evidence type="ECO:0000313" key="9">
    <source>
        <dbReference type="EMBL" id="MBB4285337.1"/>
    </source>
</evidence>
<dbReference type="InterPro" id="IPR005892">
    <property type="entry name" value="Gly-betaine_transp_ATP-bd"/>
</dbReference>
<keyword evidence="4 7" id="KW-0067">ATP-binding</keyword>
<comment type="similarity">
    <text evidence="1 7">Belongs to the ABC transporter superfamily.</text>
</comment>
<evidence type="ECO:0000256" key="5">
    <source>
        <dbReference type="ARBA" id="ARBA00051811"/>
    </source>
</evidence>
<keyword evidence="2 7" id="KW-0813">Transport</keyword>
<comment type="catalytic activity">
    <reaction evidence="5">
        <text>a quaternary ammonium(out) + ATP + H2O = a quaternary ammonium(in) + ADP + phosphate + H(+)</text>
        <dbReference type="Rhea" id="RHEA:11036"/>
        <dbReference type="ChEBI" id="CHEBI:15377"/>
        <dbReference type="ChEBI" id="CHEBI:15378"/>
        <dbReference type="ChEBI" id="CHEBI:30616"/>
        <dbReference type="ChEBI" id="CHEBI:35267"/>
        <dbReference type="ChEBI" id="CHEBI:43474"/>
        <dbReference type="ChEBI" id="CHEBI:456216"/>
        <dbReference type="EC" id="7.6.2.9"/>
    </reaction>
    <physiologicalReaction direction="left-to-right" evidence="5">
        <dbReference type="Rhea" id="RHEA:11037"/>
    </physiologicalReaction>
</comment>
<sequence length="367" mass="39811">MRRADRTPPADAAAGEDKIIIRDLYKIFGPNPAGVLPLVREQGVGKTELLERHGHVLGLDDISMTVRAGDVHVVMGLSGSGKSTLIRHLNRLIDPTAGSILIDGAEVTALSGAALRHFRRHRASMVFQRFALHPHRTVLGNVAYGLRVQGLGRRAAEDRARVWIERVGLTGFEQRYPAALSGGMQQRVGLARALATDCDILLMDEAFSALDPLIRTDMQDVLLTLQGELKKTIVFITHDLDEALRIGDRIAILRDGAVVQEGTTPEIVMRPADAYIADFVKDINRARVLRVKAVTSAEIKGARGAVLSAQATLEEALTFFHEDPSGRRPVHVAERGVVGSVGLPEILRAIERPNVGPSDARASVLTS</sequence>
<dbReference type="InterPro" id="IPR027417">
    <property type="entry name" value="P-loop_NTPase"/>
</dbReference>
<dbReference type="Proteomes" id="UP000555728">
    <property type="component" value="Unassembled WGS sequence"/>
</dbReference>
<dbReference type="PANTHER" id="PTHR43869:SF1">
    <property type="entry name" value="GLYCINE BETAINE_PROLINE BETAINE TRANSPORT SYSTEM ATP-BINDING PROTEIN PROV"/>
    <property type="match status" value="1"/>
</dbReference>
<keyword evidence="3 7" id="KW-0547">Nucleotide-binding</keyword>
<dbReference type="GO" id="GO:0005524">
    <property type="term" value="F:ATP binding"/>
    <property type="evidence" value="ECO:0007669"/>
    <property type="project" value="UniProtKB-UniRule"/>
</dbReference>
<gene>
    <name evidence="9" type="ORF">GGD88_001054</name>
</gene>
<dbReference type="FunFam" id="3.40.50.300:FF:000201">
    <property type="entry name" value="Glycine betaine/L-proline ABC transporter ATP-binding protein"/>
    <property type="match status" value="1"/>
</dbReference>
<evidence type="ECO:0000256" key="4">
    <source>
        <dbReference type="ARBA" id="ARBA00022840"/>
    </source>
</evidence>
<evidence type="ECO:0000313" key="10">
    <source>
        <dbReference type="Proteomes" id="UP000555728"/>
    </source>
</evidence>
<dbReference type="GO" id="GO:0006865">
    <property type="term" value="P:amino acid transport"/>
    <property type="evidence" value="ECO:0007669"/>
    <property type="project" value="UniProtKB-UniRule"/>
</dbReference>
<evidence type="ECO:0000256" key="1">
    <source>
        <dbReference type="ARBA" id="ARBA00005417"/>
    </source>
</evidence>
<comment type="subunit">
    <text evidence="7">The complex is probably composed of two ATP-binding proteins, two transmembrane proteins and a solute-binding protein.</text>
</comment>
<dbReference type="AlphaFoldDB" id="A0A7W6RY81"/>
<dbReference type="InterPro" id="IPR017871">
    <property type="entry name" value="ABC_transporter-like_CS"/>
</dbReference>
<evidence type="ECO:0000259" key="8">
    <source>
        <dbReference type="PROSITE" id="PS50893"/>
    </source>
</evidence>
<dbReference type="NCBIfam" id="TIGR01186">
    <property type="entry name" value="proV"/>
    <property type="match status" value="1"/>
</dbReference>
<keyword evidence="7" id="KW-1003">Cell membrane</keyword>
<dbReference type="EMBL" id="JACIGI010000006">
    <property type="protein sequence ID" value="MBB4285337.1"/>
    <property type="molecule type" value="Genomic_DNA"/>
</dbReference>
<dbReference type="PANTHER" id="PTHR43869">
    <property type="entry name" value="GLYCINE BETAINE/PROLINE BETAINE TRANSPORT SYSTEM ATP-BINDING PROTEIN PROV"/>
    <property type="match status" value="1"/>
</dbReference>
<keyword evidence="10" id="KW-1185">Reference proteome</keyword>
<dbReference type="InterPro" id="IPR051921">
    <property type="entry name" value="ABC_osmolyte_uptake_ATP-bind"/>
</dbReference>
<accession>A0A7W6RY81</accession>
<dbReference type="GO" id="GO:0015418">
    <property type="term" value="F:ABC-type quaternary ammonium compound transporting activity"/>
    <property type="evidence" value="ECO:0007669"/>
    <property type="project" value="UniProtKB-EC"/>
</dbReference>
<dbReference type="InterPro" id="IPR003439">
    <property type="entry name" value="ABC_transporter-like_ATP-bd"/>
</dbReference>
<dbReference type="GO" id="GO:0016887">
    <property type="term" value="F:ATP hydrolysis activity"/>
    <property type="evidence" value="ECO:0007669"/>
    <property type="project" value="UniProtKB-UniRule"/>
</dbReference>
<keyword evidence="7" id="KW-0472">Membrane</keyword>
<proteinExistence type="inferred from homology"/>
<organism evidence="9 10">
    <name type="scientific">Roseospira goensis</name>
    <dbReference type="NCBI Taxonomy" id="391922"/>
    <lineage>
        <taxon>Bacteria</taxon>
        <taxon>Pseudomonadati</taxon>
        <taxon>Pseudomonadota</taxon>
        <taxon>Alphaproteobacteria</taxon>
        <taxon>Rhodospirillales</taxon>
        <taxon>Rhodospirillaceae</taxon>
        <taxon>Roseospira</taxon>
    </lineage>
</organism>
<evidence type="ECO:0000256" key="2">
    <source>
        <dbReference type="ARBA" id="ARBA00022448"/>
    </source>
</evidence>
<dbReference type="GO" id="GO:0031460">
    <property type="term" value="P:glycine betaine transport"/>
    <property type="evidence" value="ECO:0007669"/>
    <property type="project" value="InterPro"/>
</dbReference>
<dbReference type="Gene3D" id="3.40.50.300">
    <property type="entry name" value="P-loop containing nucleotide triphosphate hydrolases"/>
    <property type="match status" value="1"/>
</dbReference>
<evidence type="ECO:0000256" key="3">
    <source>
        <dbReference type="ARBA" id="ARBA00022741"/>
    </source>
</evidence>
<dbReference type="SMART" id="SM00382">
    <property type="entry name" value="AAA"/>
    <property type="match status" value="1"/>
</dbReference>